<evidence type="ECO:0000313" key="1">
    <source>
        <dbReference type="EMBL" id="KAK9098974.1"/>
    </source>
</evidence>
<gene>
    <name evidence="1" type="ORF">Syun_026019</name>
</gene>
<dbReference type="Proteomes" id="UP001420932">
    <property type="component" value="Unassembled WGS sequence"/>
</dbReference>
<accession>A0AAP0ET74</accession>
<evidence type="ECO:0000313" key="2">
    <source>
        <dbReference type="Proteomes" id="UP001420932"/>
    </source>
</evidence>
<comment type="caution">
    <text evidence="1">The sequence shown here is derived from an EMBL/GenBank/DDBJ whole genome shotgun (WGS) entry which is preliminary data.</text>
</comment>
<name>A0AAP0ET74_9MAGN</name>
<reference evidence="1 2" key="1">
    <citation type="submission" date="2024-01" db="EMBL/GenBank/DDBJ databases">
        <title>Genome assemblies of Stephania.</title>
        <authorList>
            <person name="Yang L."/>
        </authorList>
    </citation>
    <scope>NUCLEOTIDE SEQUENCE [LARGE SCALE GENOMIC DNA]</scope>
    <source>
        <strain evidence="1">YNDBR</strain>
        <tissue evidence="1">Leaf</tissue>
    </source>
</reference>
<dbReference type="AlphaFoldDB" id="A0AAP0ET74"/>
<protein>
    <submittedName>
        <fullName evidence="1">Uncharacterized protein</fullName>
    </submittedName>
</protein>
<proteinExistence type="predicted"/>
<organism evidence="1 2">
    <name type="scientific">Stephania yunnanensis</name>
    <dbReference type="NCBI Taxonomy" id="152371"/>
    <lineage>
        <taxon>Eukaryota</taxon>
        <taxon>Viridiplantae</taxon>
        <taxon>Streptophyta</taxon>
        <taxon>Embryophyta</taxon>
        <taxon>Tracheophyta</taxon>
        <taxon>Spermatophyta</taxon>
        <taxon>Magnoliopsida</taxon>
        <taxon>Ranunculales</taxon>
        <taxon>Menispermaceae</taxon>
        <taxon>Menispermoideae</taxon>
        <taxon>Cissampelideae</taxon>
        <taxon>Stephania</taxon>
    </lineage>
</organism>
<keyword evidence="2" id="KW-1185">Reference proteome</keyword>
<sequence length="85" mass="10230">MGEQIGEKKEKVMRIEILKEKMEKVEKWIKKEVEVEVEVAVVVVVGVEVKVKMVPLKKMRKEVQVREIMKEVKVKRDKILKKWWK</sequence>
<dbReference type="EMBL" id="JBBNAF010000011">
    <property type="protein sequence ID" value="KAK9098974.1"/>
    <property type="molecule type" value="Genomic_DNA"/>
</dbReference>